<keyword evidence="7" id="KW-0472">Membrane</keyword>
<organism evidence="10 11">
    <name type="scientific">Ambrosia artemisiifolia</name>
    <name type="common">Common ragweed</name>
    <dbReference type="NCBI Taxonomy" id="4212"/>
    <lineage>
        <taxon>Eukaryota</taxon>
        <taxon>Viridiplantae</taxon>
        <taxon>Streptophyta</taxon>
        <taxon>Embryophyta</taxon>
        <taxon>Tracheophyta</taxon>
        <taxon>Spermatophyta</taxon>
        <taxon>Magnoliopsida</taxon>
        <taxon>eudicotyledons</taxon>
        <taxon>Gunneridae</taxon>
        <taxon>Pentapetalae</taxon>
        <taxon>asterids</taxon>
        <taxon>campanulids</taxon>
        <taxon>Asterales</taxon>
        <taxon>Asteraceae</taxon>
        <taxon>Asteroideae</taxon>
        <taxon>Heliantheae alliance</taxon>
        <taxon>Heliantheae</taxon>
        <taxon>Ambrosia</taxon>
    </lineage>
</organism>
<sequence>MEMLRSFYTVCILHVVLTLAMVHAQDDQSGFMSIDCGIPEGSKYTDKKTGINYVSDAGFIESGVSGEILPEYNYGNLDLPLTTLRSFPQNTRNCYTLRPKQGKNNTYLIRVRFYYGNYDSKGQVPEFDLYLGADLWSTVYIPESNENFYELIHVASSDYIHICLVNTGQGNPFISAIELRLFEIIMDAPPSTSLDLYNRYSFGSNDRVRFPDDKYDRMWYSWLLPGTRVVRTTSNTVTPGASNVPSRVMSTAITPTLSTENISLMLNTTIIYKYFFHIHFAEVEILKSNETRGFNIYLNGELWYGPFSPPAYTFRIQSSTIVTGFSKYIFEINKTLNSTLPPLINAMEVYIVKEFQLQQTEDQDAAAIWSIKSTYGLKGNWQGDPCIPHAFLWKGLGCDYSDPQAAKIISLNLSSSGLSGEIATALANLTMLESLDLSYNNLTGDVPEFLAQQDHLRI</sequence>
<dbReference type="PANTHER" id="PTHR45631:SF202">
    <property type="entry name" value="SENESCENCE-INDUCED RECEPTOR-LIKE SERINE_THREONINE-PROTEIN KINASE"/>
    <property type="match status" value="1"/>
</dbReference>
<evidence type="ECO:0000256" key="2">
    <source>
        <dbReference type="ARBA" id="ARBA00022614"/>
    </source>
</evidence>
<dbReference type="Proteomes" id="UP001206925">
    <property type="component" value="Unassembled WGS sequence"/>
</dbReference>
<feature type="signal peptide" evidence="8">
    <location>
        <begin position="1"/>
        <end position="24"/>
    </location>
</feature>
<comment type="subcellular location">
    <subcellularLocation>
        <location evidence="1">Membrane</location>
        <topology evidence="1">Single-pass membrane protein</topology>
    </subcellularLocation>
</comment>
<keyword evidence="11" id="KW-1185">Reference proteome</keyword>
<dbReference type="FunFam" id="3.80.10.10:FF:000129">
    <property type="entry name" value="Leucine-rich repeat receptor-like kinase"/>
    <property type="match status" value="1"/>
</dbReference>
<evidence type="ECO:0000256" key="6">
    <source>
        <dbReference type="ARBA" id="ARBA00022989"/>
    </source>
</evidence>
<gene>
    <name evidence="10" type="ORF">M8C21_008868</name>
</gene>
<dbReference type="Pfam" id="PF00560">
    <property type="entry name" value="LRR_1"/>
    <property type="match status" value="1"/>
</dbReference>
<dbReference type="InterPro" id="IPR032675">
    <property type="entry name" value="LRR_dom_sf"/>
</dbReference>
<feature type="domain" description="Malectin-like" evidence="9">
    <location>
        <begin position="34"/>
        <end position="351"/>
    </location>
</feature>
<proteinExistence type="predicted"/>
<feature type="non-terminal residue" evidence="10">
    <location>
        <position position="1"/>
    </location>
</feature>
<reference evidence="10" key="1">
    <citation type="submission" date="2022-06" db="EMBL/GenBank/DDBJ databases">
        <title>Uncovering the hologenomic basis of an extraordinary plant invasion.</title>
        <authorList>
            <person name="Bieker V.C."/>
            <person name="Martin M.D."/>
            <person name="Gilbert T."/>
            <person name="Hodgins K."/>
            <person name="Battlay P."/>
            <person name="Petersen B."/>
            <person name="Wilson J."/>
        </authorList>
    </citation>
    <scope>NUCLEOTIDE SEQUENCE</scope>
    <source>
        <strain evidence="10">AA19_3_7</strain>
        <tissue evidence="10">Leaf</tissue>
    </source>
</reference>
<name>A0AAD5CXZ2_AMBAR</name>
<dbReference type="Pfam" id="PF12819">
    <property type="entry name" value="Malectin_like"/>
    <property type="match status" value="1"/>
</dbReference>
<keyword evidence="5" id="KW-0677">Repeat</keyword>
<evidence type="ECO:0000256" key="1">
    <source>
        <dbReference type="ARBA" id="ARBA00004167"/>
    </source>
</evidence>
<dbReference type="SUPFAM" id="SSF52058">
    <property type="entry name" value="L domain-like"/>
    <property type="match status" value="1"/>
</dbReference>
<evidence type="ECO:0000313" key="10">
    <source>
        <dbReference type="EMBL" id="KAI7750413.1"/>
    </source>
</evidence>
<dbReference type="AlphaFoldDB" id="A0AAD5CXZ2"/>
<evidence type="ECO:0000256" key="7">
    <source>
        <dbReference type="ARBA" id="ARBA00023136"/>
    </source>
</evidence>
<dbReference type="PANTHER" id="PTHR45631">
    <property type="entry name" value="OS07G0107800 PROTEIN-RELATED"/>
    <property type="match status" value="1"/>
</dbReference>
<dbReference type="InterPro" id="IPR024788">
    <property type="entry name" value="Malectin-like_Carb-bd_dom"/>
</dbReference>
<evidence type="ECO:0000256" key="8">
    <source>
        <dbReference type="SAM" id="SignalP"/>
    </source>
</evidence>
<keyword evidence="3" id="KW-0812">Transmembrane</keyword>
<dbReference type="InterPro" id="IPR001611">
    <property type="entry name" value="Leu-rich_rpt"/>
</dbReference>
<dbReference type="EMBL" id="JAMZMK010006157">
    <property type="protein sequence ID" value="KAI7750413.1"/>
    <property type="molecule type" value="Genomic_DNA"/>
</dbReference>
<feature type="chain" id="PRO_5042155241" description="Malectin-like domain-containing protein" evidence="8">
    <location>
        <begin position="25"/>
        <end position="458"/>
    </location>
</feature>
<evidence type="ECO:0000256" key="5">
    <source>
        <dbReference type="ARBA" id="ARBA00022737"/>
    </source>
</evidence>
<keyword evidence="6" id="KW-1133">Transmembrane helix</keyword>
<evidence type="ECO:0000259" key="9">
    <source>
        <dbReference type="Pfam" id="PF12819"/>
    </source>
</evidence>
<keyword evidence="2" id="KW-0433">Leucine-rich repeat</keyword>
<dbReference type="GO" id="GO:0016020">
    <property type="term" value="C:membrane"/>
    <property type="evidence" value="ECO:0007669"/>
    <property type="project" value="UniProtKB-SubCell"/>
</dbReference>
<comment type="caution">
    <text evidence="10">The sequence shown here is derived from an EMBL/GenBank/DDBJ whole genome shotgun (WGS) entry which is preliminary data.</text>
</comment>
<protein>
    <recommendedName>
        <fullName evidence="9">Malectin-like domain-containing protein</fullName>
    </recommendedName>
</protein>
<evidence type="ECO:0000256" key="4">
    <source>
        <dbReference type="ARBA" id="ARBA00022729"/>
    </source>
</evidence>
<evidence type="ECO:0000313" key="11">
    <source>
        <dbReference type="Proteomes" id="UP001206925"/>
    </source>
</evidence>
<dbReference type="Gene3D" id="3.80.10.10">
    <property type="entry name" value="Ribonuclease Inhibitor"/>
    <property type="match status" value="1"/>
</dbReference>
<keyword evidence="4 8" id="KW-0732">Signal</keyword>
<evidence type="ECO:0000256" key="3">
    <source>
        <dbReference type="ARBA" id="ARBA00022692"/>
    </source>
</evidence>
<accession>A0AAD5CXZ2</accession>